<evidence type="ECO:0000256" key="1">
    <source>
        <dbReference type="SAM" id="MobiDB-lite"/>
    </source>
</evidence>
<feature type="region of interest" description="Disordered" evidence="1">
    <location>
        <begin position="376"/>
        <end position="399"/>
    </location>
</feature>
<dbReference type="InParanoid" id="A0A0V0QZ20"/>
<feature type="region of interest" description="Disordered" evidence="1">
    <location>
        <begin position="234"/>
        <end position="253"/>
    </location>
</feature>
<accession>A0A0V0QZ20</accession>
<feature type="compositionally biased region" description="Basic and acidic residues" evidence="1">
    <location>
        <begin position="99"/>
        <end position="115"/>
    </location>
</feature>
<reference evidence="2 3" key="1">
    <citation type="journal article" date="2015" name="Sci. Rep.">
        <title>Genome of the facultative scuticociliatosis pathogen Pseudocohnilembus persalinus provides insight into its virulence through horizontal gene transfer.</title>
        <authorList>
            <person name="Xiong J."/>
            <person name="Wang G."/>
            <person name="Cheng J."/>
            <person name="Tian M."/>
            <person name="Pan X."/>
            <person name="Warren A."/>
            <person name="Jiang C."/>
            <person name="Yuan D."/>
            <person name="Miao W."/>
        </authorList>
    </citation>
    <scope>NUCLEOTIDE SEQUENCE [LARGE SCALE GENOMIC DNA]</scope>
    <source>
        <strain evidence="2">36N120E</strain>
    </source>
</reference>
<feature type="compositionally biased region" description="Low complexity" evidence="1">
    <location>
        <begin position="385"/>
        <end position="399"/>
    </location>
</feature>
<feature type="region of interest" description="Disordered" evidence="1">
    <location>
        <begin position="288"/>
        <end position="310"/>
    </location>
</feature>
<protein>
    <submittedName>
        <fullName evidence="2">Uncharacterized protein</fullName>
    </submittedName>
</protein>
<proteinExistence type="predicted"/>
<name>A0A0V0QZ20_PSEPJ</name>
<keyword evidence="3" id="KW-1185">Reference proteome</keyword>
<evidence type="ECO:0000313" key="2">
    <source>
        <dbReference type="EMBL" id="KRX07309.1"/>
    </source>
</evidence>
<dbReference type="Proteomes" id="UP000054937">
    <property type="component" value="Unassembled WGS sequence"/>
</dbReference>
<evidence type="ECO:0000313" key="3">
    <source>
        <dbReference type="Proteomes" id="UP000054937"/>
    </source>
</evidence>
<dbReference type="EMBL" id="LDAU01000084">
    <property type="protein sequence ID" value="KRX07309.1"/>
    <property type="molecule type" value="Genomic_DNA"/>
</dbReference>
<organism evidence="2 3">
    <name type="scientific">Pseudocohnilembus persalinus</name>
    <name type="common">Ciliate</name>
    <dbReference type="NCBI Taxonomy" id="266149"/>
    <lineage>
        <taxon>Eukaryota</taxon>
        <taxon>Sar</taxon>
        <taxon>Alveolata</taxon>
        <taxon>Ciliophora</taxon>
        <taxon>Intramacronucleata</taxon>
        <taxon>Oligohymenophorea</taxon>
        <taxon>Scuticociliatia</taxon>
        <taxon>Philasterida</taxon>
        <taxon>Pseudocohnilembidae</taxon>
        <taxon>Pseudocohnilembus</taxon>
    </lineage>
</organism>
<feature type="compositionally biased region" description="Polar residues" evidence="1">
    <location>
        <begin position="118"/>
        <end position="134"/>
    </location>
</feature>
<feature type="region of interest" description="Disordered" evidence="1">
    <location>
        <begin position="99"/>
        <end position="143"/>
    </location>
</feature>
<comment type="caution">
    <text evidence="2">The sequence shown here is derived from an EMBL/GenBank/DDBJ whole genome shotgun (WGS) entry which is preliminary data.</text>
</comment>
<sequence>MNNKKEIQIIQNFDYSFTNNTQLLYNHYLQIYQWAKLIEYIQEQDDSINIDTSSESEEDNNSIILSTKQNKKQNAQQDQIQNKILQQSQSLTDIQSHDLEYNNNNDDLRQSDIKKCNSHNSNLHQNKQNQPQNIQEEEKESEEENALCYQKNLTQQQLSNSLIQNEQIQQQKQYLKSLSVKLNPQQKSEFENKQAYLKNQNYQVIQEEVCSDKQAQKPSLTKFKNSLSSSDYLSQKSESQNFSQKNKLDTKKTQNNQNILMNFLKINSGVEDSDYNLNFSLQKKENNGLKDKSLKRQKQNVKESKQNMLEKTEDPQISLFSLLTDAIMKYTEKKKYKNQQIQRKKELKQKKIQMQQLSQKKKFSQLLTQTNINLKGNQIDKDNKNNFNNNNNNYNNQNE</sequence>
<dbReference type="AlphaFoldDB" id="A0A0V0QZ20"/>
<gene>
    <name evidence="2" type="ORF">PPERSA_06924</name>
</gene>